<dbReference type="KEGG" id="vgo:GJW-30_1_00772"/>
<feature type="transmembrane region" description="Helical" evidence="1">
    <location>
        <begin position="40"/>
        <end position="59"/>
    </location>
</feature>
<name>A0A0S3PQR1_9BRAD</name>
<dbReference type="InterPro" id="IPR008407">
    <property type="entry name" value="Brnchd-chn_aa_trnsp_AzlD"/>
</dbReference>
<dbReference type="PROSITE" id="PS51257">
    <property type="entry name" value="PROKAR_LIPOPROTEIN"/>
    <property type="match status" value="1"/>
</dbReference>
<dbReference type="Proteomes" id="UP000236884">
    <property type="component" value="Chromosome"/>
</dbReference>
<dbReference type="OrthoDB" id="7679326at2"/>
<protein>
    <submittedName>
        <fullName evidence="2">Branched-chain amino acid transport protein AzlD</fullName>
    </submittedName>
</protein>
<evidence type="ECO:0000256" key="1">
    <source>
        <dbReference type="SAM" id="Phobius"/>
    </source>
</evidence>
<sequence>MLVRPDVLAAIFACGVASYACRFLGFFLMRYVKITPPVAAWLHAIPLALIGAILGPIAVNGGPPEWTGLAAAILLMRVTGNQFVAAIGGVTAVAAMRALAL</sequence>
<evidence type="ECO:0000313" key="3">
    <source>
        <dbReference type="Proteomes" id="UP000236884"/>
    </source>
</evidence>
<evidence type="ECO:0000313" key="2">
    <source>
        <dbReference type="EMBL" id="BAT58249.1"/>
    </source>
</evidence>
<feature type="transmembrane region" description="Helical" evidence="1">
    <location>
        <begin position="79"/>
        <end position="100"/>
    </location>
</feature>
<accession>A0A0S3PQR1</accession>
<feature type="transmembrane region" description="Helical" evidence="1">
    <location>
        <begin position="6"/>
        <end position="28"/>
    </location>
</feature>
<keyword evidence="3" id="KW-1185">Reference proteome</keyword>
<dbReference type="Pfam" id="PF05437">
    <property type="entry name" value="AzlD"/>
    <property type="match status" value="1"/>
</dbReference>
<keyword evidence="1" id="KW-0812">Transmembrane</keyword>
<reference evidence="2 3" key="1">
    <citation type="submission" date="2015-08" db="EMBL/GenBank/DDBJ databases">
        <title>Investigation of the bacterial diversity of lava forest soil.</title>
        <authorList>
            <person name="Lee J.S."/>
        </authorList>
    </citation>
    <scope>NUCLEOTIDE SEQUENCE [LARGE SCALE GENOMIC DNA]</scope>
    <source>
        <strain evidence="2 3">GJW-30</strain>
    </source>
</reference>
<keyword evidence="1" id="KW-0472">Membrane</keyword>
<organism evidence="2 3">
    <name type="scientific">Variibacter gotjawalensis</name>
    <dbReference type="NCBI Taxonomy" id="1333996"/>
    <lineage>
        <taxon>Bacteria</taxon>
        <taxon>Pseudomonadati</taxon>
        <taxon>Pseudomonadota</taxon>
        <taxon>Alphaproteobacteria</taxon>
        <taxon>Hyphomicrobiales</taxon>
        <taxon>Nitrobacteraceae</taxon>
        <taxon>Variibacter</taxon>
    </lineage>
</organism>
<gene>
    <name evidence="2" type="ORF">GJW-30_1_00772</name>
</gene>
<keyword evidence="1" id="KW-1133">Transmembrane helix</keyword>
<dbReference type="AlphaFoldDB" id="A0A0S3PQR1"/>
<dbReference type="EMBL" id="AP014946">
    <property type="protein sequence ID" value="BAT58249.1"/>
    <property type="molecule type" value="Genomic_DNA"/>
</dbReference>
<proteinExistence type="predicted"/>
<dbReference type="RefSeq" id="WP_096351861.1">
    <property type="nucleotide sequence ID" value="NZ_AP014946.1"/>
</dbReference>